<proteinExistence type="predicted"/>
<reference evidence="6 7" key="1">
    <citation type="submission" date="2024-05" db="EMBL/GenBank/DDBJ databases">
        <authorList>
            <person name="Wallberg A."/>
        </authorList>
    </citation>
    <scope>NUCLEOTIDE SEQUENCE [LARGE SCALE GENOMIC DNA]</scope>
</reference>
<keyword evidence="4" id="KW-0472">Membrane</keyword>
<dbReference type="EMBL" id="CAXKWB010100360">
    <property type="protein sequence ID" value="CAL4224317.1"/>
    <property type="molecule type" value="Genomic_DNA"/>
</dbReference>
<dbReference type="InterPro" id="IPR004842">
    <property type="entry name" value="SLC12A_fam"/>
</dbReference>
<comment type="subcellular location">
    <subcellularLocation>
        <location evidence="1">Membrane</location>
        <topology evidence="1">Multi-pass membrane protein</topology>
    </subcellularLocation>
</comment>
<evidence type="ECO:0000256" key="4">
    <source>
        <dbReference type="ARBA" id="ARBA00023136"/>
    </source>
</evidence>
<evidence type="ECO:0000256" key="1">
    <source>
        <dbReference type="ARBA" id="ARBA00004141"/>
    </source>
</evidence>
<dbReference type="GO" id="GO:0055064">
    <property type="term" value="P:chloride ion homeostasis"/>
    <property type="evidence" value="ECO:0007669"/>
    <property type="project" value="TreeGrafter"/>
</dbReference>
<dbReference type="GO" id="GO:0016020">
    <property type="term" value="C:membrane"/>
    <property type="evidence" value="ECO:0007669"/>
    <property type="project" value="UniProtKB-SubCell"/>
</dbReference>
<dbReference type="Pfam" id="PF03522">
    <property type="entry name" value="SLC12"/>
    <property type="match status" value="1"/>
</dbReference>
<dbReference type="GO" id="GO:0008511">
    <property type="term" value="F:sodium:potassium:chloride symporter activity"/>
    <property type="evidence" value="ECO:0007669"/>
    <property type="project" value="TreeGrafter"/>
</dbReference>
<evidence type="ECO:0000256" key="2">
    <source>
        <dbReference type="ARBA" id="ARBA00022692"/>
    </source>
</evidence>
<protein>
    <recommendedName>
        <fullName evidence="5">SLC12A transporter C-terminal domain-containing protein</fullName>
    </recommendedName>
</protein>
<dbReference type="Proteomes" id="UP001497623">
    <property type="component" value="Unassembled WGS sequence"/>
</dbReference>
<keyword evidence="2" id="KW-0812">Transmembrane</keyword>
<dbReference type="GO" id="GO:0055075">
    <property type="term" value="P:potassium ion homeostasis"/>
    <property type="evidence" value="ECO:0007669"/>
    <property type="project" value="TreeGrafter"/>
</dbReference>
<evidence type="ECO:0000259" key="5">
    <source>
        <dbReference type="Pfam" id="PF03522"/>
    </source>
</evidence>
<comment type="caution">
    <text evidence="6">The sequence shown here is derived from an EMBL/GenBank/DDBJ whole genome shotgun (WGS) entry which is preliminary data.</text>
</comment>
<feature type="non-terminal residue" evidence="6">
    <location>
        <position position="142"/>
    </location>
</feature>
<name>A0AAV2SR48_MEGNR</name>
<evidence type="ECO:0000313" key="7">
    <source>
        <dbReference type="Proteomes" id="UP001497623"/>
    </source>
</evidence>
<keyword evidence="3" id="KW-1133">Transmembrane helix</keyword>
<dbReference type="AlphaFoldDB" id="A0AAV2SR48"/>
<dbReference type="InterPro" id="IPR018491">
    <property type="entry name" value="SLC12_C"/>
</dbReference>
<sequence length="142" mass="15819">MTKQAYRWFSAHNIPSFYSLAEADNIEEGARQLFNLVGLGKLRPNIVMIGYKANWGTCEKRELKSYFGTLHETLNMNFGLCILRIQKGLDYSGIVETPTEVAQSSNGDIDNTTNTANNIESSADAAITEISVEHVSEILTRK</sequence>
<organism evidence="6 7">
    <name type="scientific">Meganyctiphanes norvegica</name>
    <name type="common">Northern krill</name>
    <name type="synonym">Thysanopoda norvegica</name>
    <dbReference type="NCBI Taxonomy" id="48144"/>
    <lineage>
        <taxon>Eukaryota</taxon>
        <taxon>Metazoa</taxon>
        <taxon>Ecdysozoa</taxon>
        <taxon>Arthropoda</taxon>
        <taxon>Crustacea</taxon>
        <taxon>Multicrustacea</taxon>
        <taxon>Malacostraca</taxon>
        <taxon>Eumalacostraca</taxon>
        <taxon>Eucarida</taxon>
        <taxon>Euphausiacea</taxon>
        <taxon>Euphausiidae</taxon>
        <taxon>Meganyctiphanes</taxon>
    </lineage>
</organism>
<dbReference type="GO" id="GO:1990573">
    <property type="term" value="P:potassium ion import across plasma membrane"/>
    <property type="evidence" value="ECO:0007669"/>
    <property type="project" value="TreeGrafter"/>
</dbReference>
<dbReference type="GO" id="GO:0055078">
    <property type="term" value="P:sodium ion homeostasis"/>
    <property type="evidence" value="ECO:0007669"/>
    <property type="project" value="TreeGrafter"/>
</dbReference>
<evidence type="ECO:0000256" key="3">
    <source>
        <dbReference type="ARBA" id="ARBA00022989"/>
    </source>
</evidence>
<keyword evidence="7" id="KW-1185">Reference proteome</keyword>
<dbReference type="GO" id="GO:0006884">
    <property type="term" value="P:cell volume homeostasis"/>
    <property type="evidence" value="ECO:0007669"/>
    <property type="project" value="TreeGrafter"/>
</dbReference>
<evidence type="ECO:0000313" key="6">
    <source>
        <dbReference type="EMBL" id="CAL4224317.1"/>
    </source>
</evidence>
<accession>A0AAV2SR48</accession>
<dbReference type="PANTHER" id="PTHR11827:SF103">
    <property type="entry name" value="SODIUM CHLORIDE COTRANSPORTER 69, ISOFORM E"/>
    <property type="match status" value="1"/>
</dbReference>
<feature type="domain" description="SLC12A transporter C-terminal" evidence="5">
    <location>
        <begin position="2"/>
        <end position="124"/>
    </location>
</feature>
<gene>
    <name evidence="6" type="ORF">MNOR_LOCUS39314</name>
</gene>
<dbReference type="PANTHER" id="PTHR11827">
    <property type="entry name" value="SOLUTE CARRIER FAMILY 12, CATION COTRANSPORTERS"/>
    <property type="match status" value="1"/>
</dbReference>